<evidence type="ECO:0000313" key="2">
    <source>
        <dbReference type="Proteomes" id="UP000799118"/>
    </source>
</evidence>
<name>A0A6A4GQZ4_9AGAR</name>
<dbReference type="EMBL" id="ML769756">
    <property type="protein sequence ID" value="KAE9388199.1"/>
    <property type="molecule type" value="Genomic_DNA"/>
</dbReference>
<feature type="non-terminal residue" evidence="1">
    <location>
        <position position="110"/>
    </location>
</feature>
<proteinExistence type="predicted"/>
<gene>
    <name evidence="1" type="ORF">BT96DRAFT_794743</name>
</gene>
<reference evidence="1" key="1">
    <citation type="journal article" date="2019" name="Environ. Microbiol.">
        <title>Fungal ecological strategies reflected in gene transcription - a case study of two litter decomposers.</title>
        <authorList>
            <person name="Barbi F."/>
            <person name="Kohler A."/>
            <person name="Barry K."/>
            <person name="Baskaran P."/>
            <person name="Daum C."/>
            <person name="Fauchery L."/>
            <person name="Ihrmark K."/>
            <person name="Kuo A."/>
            <person name="LaButti K."/>
            <person name="Lipzen A."/>
            <person name="Morin E."/>
            <person name="Grigoriev I.V."/>
            <person name="Henrissat B."/>
            <person name="Lindahl B."/>
            <person name="Martin F."/>
        </authorList>
    </citation>
    <scope>NUCLEOTIDE SEQUENCE</scope>
    <source>
        <strain evidence="1">JB14</strain>
    </source>
</reference>
<dbReference type="OrthoDB" id="3053737at2759"/>
<feature type="non-terminal residue" evidence="1">
    <location>
        <position position="1"/>
    </location>
</feature>
<evidence type="ECO:0000313" key="1">
    <source>
        <dbReference type="EMBL" id="KAE9388199.1"/>
    </source>
</evidence>
<keyword evidence="2" id="KW-1185">Reference proteome</keyword>
<dbReference type="Proteomes" id="UP000799118">
    <property type="component" value="Unassembled WGS sequence"/>
</dbReference>
<sequence>KYGLAALADQEVRLREAQLHSTISSLKHTVNRLLSLLNYTDKNVDSEKLRTRTGKSIMKAIIARDIGIVAYNEYRQALISLQALKDSLSMYPHLATSDTFKKDVNHKRRV</sequence>
<dbReference type="AlphaFoldDB" id="A0A6A4GQZ4"/>
<accession>A0A6A4GQZ4</accession>
<organism evidence="1 2">
    <name type="scientific">Gymnopus androsaceus JB14</name>
    <dbReference type="NCBI Taxonomy" id="1447944"/>
    <lineage>
        <taxon>Eukaryota</taxon>
        <taxon>Fungi</taxon>
        <taxon>Dikarya</taxon>
        <taxon>Basidiomycota</taxon>
        <taxon>Agaricomycotina</taxon>
        <taxon>Agaricomycetes</taxon>
        <taxon>Agaricomycetidae</taxon>
        <taxon>Agaricales</taxon>
        <taxon>Marasmiineae</taxon>
        <taxon>Omphalotaceae</taxon>
        <taxon>Gymnopus</taxon>
    </lineage>
</organism>
<protein>
    <submittedName>
        <fullName evidence="1">Uncharacterized protein</fullName>
    </submittedName>
</protein>